<protein>
    <submittedName>
        <fullName evidence="1">Uncharacterized protein</fullName>
    </submittedName>
</protein>
<dbReference type="Proteomes" id="UP000041314">
    <property type="component" value="Unassembled WGS sequence"/>
</dbReference>
<accession>A0A655ESZ4</accession>
<dbReference type="AlphaFoldDB" id="A0A655ESZ4"/>
<proteinExistence type="predicted"/>
<evidence type="ECO:0000313" key="1">
    <source>
        <dbReference type="EMBL" id="CNV33693.1"/>
    </source>
</evidence>
<reference evidence="1 2" key="1">
    <citation type="submission" date="2015-03" db="EMBL/GenBank/DDBJ databases">
        <authorList>
            <consortium name="Pathogen Informatics"/>
        </authorList>
    </citation>
    <scope>NUCLEOTIDE SEQUENCE [LARGE SCALE GENOMIC DNA]</scope>
    <source>
        <strain evidence="1 2">A1104</strain>
    </source>
</reference>
<sequence>MTNLFFVQHTMQGIILTDKGGSLYRYDWVLEVNSNLKKQSTIYKTPYLYPYHLHDVGSMNHYFSSLPYCQFHQYK</sequence>
<dbReference type="EMBL" id="CQPA01000110">
    <property type="protein sequence ID" value="CNV33693.1"/>
    <property type="molecule type" value="Genomic_DNA"/>
</dbReference>
<organism evidence="1 2">
    <name type="scientific">Salmonella enterica subsp. enterica serovar Bovismorbificans</name>
    <dbReference type="NCBI Taxonomy" id="58097"/>
    <lineage>
        <taxon>Bacteria</taxon>
        <taxon>Pseudomonadati</taxon>
        <taxon>Pseudomonadota</taxon>
        <taxon>Gammaproteobacteria</taxon>
        <taxon>Enterobacterales</taxon>
        <taxon>Enterobacteriaceae</taxon>
        <taxon>Salmonella</taxon>
    </lineage>
</organism>
<gene>
    <name evidence="1" type="ORF">ERS008198_05100</name>
</gene>
<name>A0A655ESZ4_SALET</name>
<evidence type="ECO:0000313" key="2">
    <source>
        <dbReference type="Proteomes" id="UP000041314"/>
    </source>
</evidence>